<protein>
    <recommendedName>
        <fullName evidence="6">STI1 domain-containing protein</fullName>
    </recommendedName>
</protein>
<dbReference type="PANTHER" id="PTHR45831">
    <property type="entry name" value="LD24721P"/>
    <property type="match status" value="1"/>
</dbReference>
<dbReference type="EMBL" id="KV428004">
    <property type="protein sequence ID" value="KZT44500.1"/>
    <property type="molecule type" value="Genomic_DNA"/>
</dbReference>
<dbReference type="GO" id="GO:0006620">
    <property type="term" value="P:post-translational protein targeting to endoplasmic reticulum membrane"/>
    <property type="evidence" value="ECO:0007669"/>
    <property type="project" value="TreeGrafter"/>
</dbReference>
<accession>A0A166J934</accession>
<evidence type="ECO:0000313" key="4">
    <source>
        <dbReference type="EMBL" id="KZT44500.1"/>
    </source>
</evidence>
<evidence type="ECO:0000256" key="3">
    <source>
        <dbReference type="SAM" id="MobiDB-lite"/>
    </source>
</evidence>
<dbReference type="Gene3D" id="1.10.260.100">
    <property type="match status" value="1"/>
</dbReference>
<evidence type="ECO:0008006" key="6">
    <source>
        <dbReference type="Google" id="ProtNLM"/>
    </source>
</evidence>
<gene>
    <name evidence="4" type="ORF">SISSUDRAFT_23681</name>
</gene>
<evidence type="ECO:0000313" key="5">
    <source>
        <dbReference type="Proteomes" id="UP000076798"/>
    </source>
</evidence>
<dbReference type="GO" id="GO:0016020">
    <property type="term" value="C:membrane"/>
    <property type="evidence" value="ECO:0007669"/>
    <property type="project" value="TreeGrafter"/>
</dbReference>
<name>A0A166J934_9AGAM</name>
<proteinExistence type="predicted"/>
<dbReference type="Proteomes" id="UP000076798">
    <property type="component" value="Unassembled WGS sequence"/>
</dbReference>
<evidence type="ECO:0000256" key="2">
    <source>
        <dbReference type="ARBA" id="ARBA00022803"/>
    </source>
</evidence>
<keyword evidence="1" id="KW-0677">Repeat</keyword>
<keyword evidence="2" id="KW-0802">TPR repeat</keyword>
<dbReference type="OrthoDB" id="2335338at2759"/>
<dbReference type="GO" id="GO:0072380">
    <property type="term" value="C:TRC complex"/>
    <property type="evidence" value="ECO:0007669"/>
    <property type="project" value="TreeGrafter"/>
</dbReference>
<dbReference type="AlphaFoldDB" id="A0A166J934"/>
<dbReference type="InterPro" id="IPR011990">
    <property type="entry name" value="TPR-like_helical_dom_sf"/>
</dbReference>
<organism evidence="4 5">
    <name type="scientific">Sistotremastrum suecicum HHB10207 ss-3</name>
    <dbReference type="NCBI Taxonomy" id="1314776"/>
    <lineage>
        <taxon>Eukaryota</taxon>
        <taxon>Fungi</taxon>
        <taxon>Dikarya</taxon>
        <taxon>Basidiomycota</taxon>
        <taxon>Agaricomycotina</taxon>
        <taxon>Agaricomycetes</taxon>
        <taxon>Sistotremastrales</taxon>
        <taxon>Sistotremastraceae</taxon>
        <taxon>Sistotremastrum</taxon>
    </lineage>
</organism>
<reference evidence="4 5" key="1">
    <citation type="journal article" date="2016" name="Mol. Biol. Evol.">
        <title>Comparative Genomics of Early-Diverging Mushroom-Forming Fungi Provides Insights into the Origins of Lignocellulose Decay Capabilities.</title>
        <authorList>
            <person name="Nagy L.G."/>
            <person name="Riley R."/>
            <person name="Tritt A."/>
            <person name="Adam C."/>
            <person name="Daum C."/>
            <person name="Floudas D."/>
            <person name="Sun H."/>
            <person name="Yadav J.S."/>
            <person name="Pangilinan J."/>
            <person name="Larsson K.H."/>
            <person name="Matsuura K."/>
            <person name="Barry K."/>
            <person name="Labutti K."/>
            <person name="Kuo R."/>
            <person name="Ohm R.A."/>
            <person name="Bhattacharya S.S."/>
            <person name="Shirouzu T."/>
            <person name="Yoshinaga Y."/>
            <person name="Martin F.M."/>
            <person name="Grigoriev I.V."/>
            <person name="Hibbett D.S."/>
        </authorList>
    </citation>
    <scope>NUCLEOTIDE SEQUENCE [LARGE SCALE GENOMIC DNA]</scope>
    <source>
        <strain evidence="4 5">HHB10207 ss-3</strain>
    </source>
</reference>
<feature type="compositionally biased region" description="Low complexity" evidence="3">
    <location>
        <begin position="46"/>
        <end position="66"/>
    </location>
</feature>
<sequence>MYERIITLNLCRHAHYTLGNTSDAVSAFERGLAIDPSNAALQTGLESAQAKAAQSSETSPTVPSPSGAAGGPNFADMLRNFGGGAGGAPGPGGMPDLASLMNNPMMSEMARNMMANGGLDRLLSNPSVANMMERMSSGGGMPSMQELMSDPTMRELAQNLTGNAGGRP</sequence>
<feature type="region of interest" description="Disordered" evidence="3">
    <location>
        <begin position="45"/>
        <end position="75"/>
    </location>
</feature>
<dbReference type="InterPro" id="IPR047150">
    <property type="entry name" value="SGT"/>
</dbReference>
<dbReference type="Gene3D" id="1.25.40.10">
    <property type="entry name" value="Tetratricopeptide repeat domain"/>
    <property type="match status" value="1"/>
</dbReference>
<dbReference type="PANTHER" id="PTHR45831:SF2">
    <property type="entry name" value="LD24721P"/>
    <property type="match status" value="1"/>
</dbReference>
<dbReference type="GO" id="GO:0060090">
    <property type="term" value="F:molecular adaptor activity"/>
    <property type="evidence" value="ECO:0007669"/>
    <property type="project" value="TreeGrafter"/>
</dbReference>
<evidence type="ECO:0000256" key="1">
    <source>
        <dbReference type="ARBA" id="ARBA00022737"/>
    </source>
</evidence>
<dbReference type="STRING" id="1314776.A0A166J934"/>
<keyword evidence="5" id="KW-1185">Reference proteome</keyword>